<evidence type="ECO:0000313" key="4">
    <source>
        <dbReference type="Proteomes" id="UP000520770"/>
    </source>
</evidence>
<sequence>MTKLATVNSVPVYDSAKFQKKLKVTLPYYPSPRDDEFPALLAQQTHNFKARLAGGGVKECAIVVMGDSNSGKSKMLEYHMSRFPDLQPKMAEDGTMYSPVLMVEAPGSCTPKAFPIAMLAAIGIPATSRASEFELYALLKRVLKLNKIECVVVDEMQHAIRGTKDATIKKVQDVLKSLLQIDDWPIHFIFVGTHELSRFLMGDRQLANRCTVMRLLPLDYQNKDHMAYAQRLTREIVVDTAELKIGWKTNKRLPERLTRASEGALGALITYVQQACIRAIDEDRKTVRLEDFAAVYRAKTGCMKADNIFLSENWEVLDPAMAVADLDRTK</sequence>
<dbReference type="SUPFAM" id="SSF52540">
    <property type="entry name" value="P-loop containing nucleoside triphosphate hydrolases"/>
    <property type="match status" value="1"/>
</dbReference>
<keyword evidence="5" id="KW-1185">Reference proteome</keyword>
<comment type="caution">
    <text evidence="3">The sequence shown here is derived from an EMBL/GenBank/DDBJ whole genome shotgun (WGS) entry which is preliminary data.</text>
</comment>
<dbReference type="Proteomes" id="UP000576087">
    <property type="component" value="Unassembled WGS sequence"/>
</dbReference>
<evidence type="ECO:0008006" key="7">
    <source>
        <dbReference type="Google" id="ProtNLM"/>
    </source>
</evidence>
<dbReference type="EMBL" id="JACIGW010000003">
    <property type="protein sequence ID" value="MBB4349493.1"/>
    <property type="molecule type" value="Genomic_DNA"/>
</dbReference>
<dbReference type="AlphaFoldDB" id="A0A7W6Y2B7"/>
<proteinExistence type="predicted"/>
<name>A0A7W6Y2B7_9HYPH</name>
<reference evidence="4 5" key="1">
    <citation type="submission" date="2020-08" db="EMBL/GenBank/DDBJ databases">
        <title>Genomic Encyclopedia of Type Strains, Phase IV (KMG-V): Genome sequencing to study the core and pangenomes of soil and plant-associated prokaryotes.</title>
        <authorList>
            <person name="Whitman W."/>
        </authorList>
    </citation>
    <scope>NUCLEOTIDE SEQUENCE [LARGE SCALE GENOMIC DNA]</scope>
    <source>
        <strain evidence="2 5">SEMIA 444</strain>
        <strain evidence="1 4">SEMIA 448</strain>
        <strain evidence="3 6">SEMIA 452</strain>
    </source>
</reference>
<evidence type="ECO:0000313" key="5">
    <source>
        <dbReference type="Proteomes" id="UP000524535"/>
    </source>
</evidence>
<evidence type="ECO:0000313" key="6">
    <source>
        <dbReference type="Proteomes" id="UP000576087"/>
    </source>
</evidence>
<dbReference type="InterPro" id="IPR027417">
    <property type="entry name" value="P-loop_NTPase"/>
</dbReference>
<dbReference type="InterPro" id="IPR008868">
    <property type="entry name" value="TniB"/>
</dbReference>
<evidence type="ECO:0000313" key="1">
    <source>
        <dbReference type="EMBL" id="MBB4349493.1"/>
    </source>
</evidence>
<dbReference type="Proteomes" id="UP000524535">
    <property type="component" value="Unassembled WGS sequence"/>
</dbReference>
<evidence type="ECO:0000313" key="2">
    <source>
        <dbReference type="EMBL" id="MBB4412285.1"/>
    </source>
</evidence>
<dbReference type="Pfam" id="PF05621">
    <property type="entry name" value="TniB"/>
    <property type="match status" value="1"/>
</dbReference>
<protein>
    <recommendedName>
        <fullName evidence="7">AAA family ATPase</fullName>
    </recommendedName>
</protein>
<dbReference type="Gene3D" id="3.40.50.300">
    <property type="entry name" value="P-loop containing nucleotide triphosphate hydrolases"/>
    <property type="match status" value="1"/>
</dbReference>
<dbReference type="EMBL" id="JACIGY010000003">
    <property type="protein sequence ID" value="MBB4412285.1"/>
    <property type="molecule type" value="Genomic_DNA"/>
</dbReference>
<dbReference type="RefSeq" id="WP_183824823.1">
    <property type="nucleotide sequence ID" value="NZ_JACIGW010000003.1"/>
</dbReference>
<accession>A0A7W6Y2B7</accession>
<evidence type="ECO:0000313" key="3">
    <source>
        <dbReference type="EMBL" id="MBB4446916.1"/>
    </source>
</evidence>
<dbReference type="Proteomes" id="UP000520770">
    <property type="component" value="Unassembled WGS sequence"/>
</dbReference>
<organism evidence="3 6">
    <name type="scientific">Aliirhizobium cellulosilyticum</name>
    <dbReference type="NCBI Taxonomy" id="393664"/>
    <lineage>
        <taxon>Bacteria</taxon>
        <taxon>Pseudomonadati</taxon>
        <taxon>Pseudomonadota</taxon>
        <taxon>Alphaproteobacteria</taxon>
        <taxon>Hyphomicrobiales</taxon>
        <taxon>Rhizobiaceae</taxon>
        <taxon>Aliirhizobium</taxon>
    </lineage>
</organism>
<gene>
    <name evidence="2" type="ORF">GGE31_002798</name>
    <name evidence="1" type="ORF">GGE33_003255</name>
    <name evidence="3" type="ORF">GGE35_002738</name>
</gene>
<dbReference type="EMBL" id="JACIHM010000003">
    <property type="protein sequence ID" value="MBB4446916.1"/>
    <property type="molecule type" value="Genomic_DNA"/>
</dbReference>